<protein>
    <submittedName>
        <fullName evidence="1">Uncharacterized protein</fullName>
    </submittedName>
</protein>
<dbReference type="AlphaFoldDB" id="A0A6C0KYG4"/>
<name>A0A6C0KYG4_9ZZZZ</name>
<accession>A0A6C0KYG4</accession>
<sequence length="189" mass="22248">MNIYYFFKTSIIFCLSVHHTNALKPTKLPSGKDRVYKFNHNNPELDVGKITASAASFVSRHWLNNIILPKRICQEDTLIIEKINKLEQFMQDQFTRHREMDIEYLAWMPQGISSEILFLIVVEAKEDKLVLRMLINSPFWESNQISTDCLLESLNSFSLIRGKTLDIDSFLSNNIRYKLIWQDFKLEQL</sequence>
<dbReference type="EMBL" id="MN741015">
    <property type="protein sequence ID" value="QHU22639.1"/>
    <property type="molecule type" value="Genomic_DNA"/>
</dbReference>
<reference evidence="1" key="1">
    <citation type="journal article" date="2020" name="Nature">
        <title>Giant virus diversity and host interactions through global metagenomics.</title>
        <authorList>
            <person name="Schulz F."/>
            <person name="Roux S."/>
            <person name="Paez-Espino D."/>
            <person name="Jungbluth S."/>
            <person name="Walsh D.A."/>
            <person name="Denef V.J."/>
            <person name="McMahon K.D."/>
            <person name="Konstantinidis K.T."/>
            <person name="Eloe-Fadrosh E.A."/>
            <person name="Kyrpides N.C."/>
            <person name="Woyke T."/>
        </authorList>
    </citation>
    <scope>NUCLEOTIDE SEQUENCE</scope>
    <source>
        <strain evidence="1">GVMAG-S-ERX555907-102</strain>
    </source>
</reference>
<organism evidence="1">
    <name type="scientific">viral metagenome</name>
    <dbReference type="NCBI Taxonomy" id="1070528"/>
    <lineage>
        <taxon>unclassified sequences</taxon>
        <taxon>metagenomes</taxon>
        <taxon>organismal metagenomes</taxon>
    </lineage>
</organism>
<evidence type="ECO:0000313" key="1">
    <source>
        <dbReference type="EMBL" id="QHU22639.1"/>
    </source>
</evidence>
<proteinExistence type="predicted"/>